<comment type="caution">
    <text evidence="1">The sequence shown here is derived from an EMBL/GenBank/DDBJ whole genome shotgun (WGS) entry which is preliminary data.</text>
</comment>
<dbReference type="EMBL" id="JAXIOK010000020">
    <property type="protein sequence ID" value="KAK4746721.1"/>
    <property type="molecule type" value="Genomic_DNA"/>
</dbReference>
<organism evidence="1 2">
    <name type="scientific">Trapa incisa</name>
    <dbReference type="NCBI Taxonomy" id="236973"/>
    <lineage>
        <taxon>Eukaryota</taxon>
        <taxon>Viridiplantae</taxon>
        <taxon>Streptophyta</taxon>
        <taxon>Embryophyta</taxon>
        <taxon>Tracheophyta</taxon>
        <taxon>Spermatophyta</taxon>
        <taxon>Magnoliopsida</taxon>
        <taxon>eudicotyledons</taxon>
        <taxon>Gunneridae</taxon>
        <taxon>Pentapetalae</taxon>
        <taxon>rosids</taxon>
        <taxon>malvids</taxon>
        <taxon>Myrtales</taxon>
        <taxon>Lythraceae</taxon>
        <taxon>Trapa</taxon>
    </lineage>
</organism>
<evidence type="ECO:0000313" key="2">
    <source>
        <dbReference type="Proteomes" id="UP001345219"/>
    </source>
</evidence>
<keyword evidence="2" id="KW-1185">Reference proteome</keyword>
<evidence type="ECO:0000313" key="1">
    <source>
        <dbReference type="EMBL" id="KAK4746721.1"/>
    </source>
</evidence>
<name>A0AAN7JCJ5_9MYRT</name>
<sequence length="99" mass="11366">MDKRERRSMDGRRDYTEERRTEALSFELFNLVQGVVVGGHVGVIHLVESHHHRVPGLGVLINRHHRPHILVPVGLLPQDLDLYTDTHTGTTSQSHHRKL</sequence>
<gene>
    <name evidence="1" type="ORF">SAY87_025758</name>
</gene>
<dbReference type="AlphaFoldDB" id="A0AAN7JCJ5"/>
<protein>
    <submittedName>
        <fullName evidence="1">Uncharacterized protein</fullName>
    </submittedName>
</protein>
<proteinExistence type="predicted"/>
<accession>A0AAN7JCJ5</accession>
<dbReference type="Proteomes" id="UP001345219">
    <property type="component" value="Chromosome 20"/>
</dbReference>
<reference evidence="1 2" key="1">
    <citation type="journal article" date="2023" name="Hortic Res">
        <title>Pangenome of water caltrop reveals structural variations and asymmetric subgenome divergence after allopolyploidization.</title>
        <authorList>
            <person name="Zhang X."/>
            <person name="Chen Y."/>
            <person name="Wang L."/>
            <person name="Yuan Y."/>
            <person name="Fang M."/>
            <person name="Shi L."/>
            <person name="Lu R."/>
            <person name="Comes H.P."/>
            <person name="Ma Y."/>
            <person name="Chen Y."/>
            <person name="Huang G."/>
            <person name="Zhou Y."/>
            <person name="Zheng Z."/>
            <person name="Qiu Y."/>
        </authorList>
    </citation>
    <scope>NUCLEOTIDE SEQUENCE [LARGE SCALE GENOMIC DNA]</scope>
    <source>
        <tissue evidence="1">Roots</tissue>
    </source>
</reference>